<evidence type="ECO:0000313" key="3">
    <source>
        <dbReference type="Proteomes" id="UP000054928"/>
    </source>
</evidence>
<evidence type="ECO:0000313" key="2">
    <source>
        <dbReference type="EMBL" id="CEG49366.1"/>
    </source>
</evidence>
<protein>
    <submittedName>
        <fullName evidence="2">Uncharacterized protein</fullName>
    </submittedName>
</protein>
<accession>A0A0P1B6I1</accession>
<dbReference type="EMBL" id="CCYD01003042">
    <property type="protein sequence ID" value="CEG49366.1"/>
    <property type="molecule type" value="Genomic_DNA"/>
</dbReference>
<dbReference type="Proteomes" id="UP000054928">
    <property type="component" value="Unassembled WGS sequence"/>
</dbReference>
<proteinExistence type="predicted"/>
<organism evidence="2 3">
    <name type="scientific">Plasmopara halstedii</name>
    <name type="common">Downy mildew of sunflower</name>
    <dbReference type="NCBI Taxonomy" id="4781"/>
    <lineage>
        <taxon>Eukaryota</taxon>
        <taxon>Sar</taxon>
        <taxon>Stramenopiles</taxon>
        <taxon>Oomycota</taxon>
        <taxon>Peronosporomycetes</taxon>
        <taxon>Peronosporales</taxon>
        <taxon>Peronosporaceae</taxon>
        <taxon>Plasmopara</taxon>
    </lineage>
</organism>
<dbReference type="RefSeq" id="XP_024585735.1">
    <property type="nucleotide sequence ID" value="XM_024720547.1"/>
</dbReference>
<dbReference type="GeneID" id="36402186"/>
<reference evidence="3" key="1">
    <citation type="submission" date="2014-09" db="EMBL/GenBank/DDBJ databases">
        <authorList>
            <person name="Sharma Rahul"/>
            <person name="Thines Marco"/>
        </authorList>
    </citation>
    <scope>NUCLEOTIDE SEQUENCE [LARGE SCALE GENOMIC DNA]</scope>
</reference>
<dbReference type="AlphaFoldDB" id="A0A0P1B6I1"/>
<name>A0A0P1B6I1_PLAHL</name>
<sequence length="72" mass="7930">MRGASDDAQSPSANRVEHPSALPQYLDPEVKLVWCPHLLILHFVCFFRSTSVTSGNAARQDKVEVLVSAKAH</sequence>
<feature type="region of interest" description="Disordered" evidence="1">
    <location>
        <begin position="1"/>
        <end position="20"/>
    </location>
</feature>
<keyword evidence="3" id="KW-1185">Reference proteome</keyword>
<evidence type="ECO:0000256" key="1">
    <source>
        <dbReference type="SAM" id="MobiDB-lite"/>
    </source>
</evidence>